<dbReference type="eggNOG" id="ENOG502SBDU">
    <property type="taxonomic scope" value="Eukaryota"/>
</dbReference>
<dbReference type="PANTHER" id="PTHR47572:SF4">
    <property type="entry name" value="LACTONASE DRP35"/>
    <property type="match status" value="1"/>
</dbReference>
<evidence type="ECO:0000256" key="1">
    <source>
        <dbReference type="ARBA" id="ARBA00022801"/>
    </source>
</evidence>
<evidence type="ECO:0000313" key="6">
    <source>
        <dbReference type="Proteomes" id="UP000018144"/>
    </source>
</evidence>
<feature type="domain" description="SMP-30/Gluconolactonase/LRE-like region" evidence="4">
    <location>
        <begin position="95"/>
        <end position="331"/>
    </location>
</feature>
<sequence length="375" mass="40723">MKSLLAFAFLALATAAPTGSQSEPQFKNAIGKNPGVIGLGGGIEGTSVDKTGKLYTVNSVGLYALDKENSTLWTNGTGGMSVVGLSSSRFTRTLGTLIGDPSGHKVLNVQDPKKPTLFLDASQMLQPNDMTISLDEKKIYFSGMNWTANVGEVWYYNVESKKLEKVPWTGDRANGIELSHDDAHLYVTSARHNTTTFQTLFSSVIRYDINKANGMPENPQTVLDYRKLRNDAGYFPKDAGTNMYANLSTDATAYGAAVKDRKNPQDNEMDFDPDGMRMDSKGTLFATLNAWKTVVMWDTTKASTTAKFMELETVYWPTNLELGGPEGKTVTVVGKCKGNANTCVDSFEHSTPGRAFKNLQGDGGNTGKDTTDDCS</sequence>
<dbReference type="Pfam" id="PF08450">
    <property type="entry name" value="SGL"/>
    <property type="match status" value="1"/>
</dbReference>
<reference evidence="5 6" key="1">
    <citation type="journal article" date="2013" name="PLoS Genet.">
        <title>The genome and development-dependent transcriptomes of Pyronema confluens: a window into fungal evolution.</title>
        <authorList>
            <person name="Traeger S."/>
            <person name="Altegoer F."/>
            <person name="Freitag M."/>
            <person name="Gabaldon T."/>
            <person name="Kempken F."/>
            <person name="Kumar A."/>
            <person name="Marcet-Houben M."/>
            <person name="Poggeler S."/>
            <person name="Stajich J.E."/>
            <person name="Nowrousian M."/>
        </authorList>
    </citation>
    <scope>NUCLEOTIDE SEQUENCE [LARGE SCALE GENOMIC DNA]</scope>
    <source>
        <strain evidence="6">CBS 100304</strain>
        <tissue evidence="5">Vegetative mycelium</tissue>
    </source>
</reference>
<keyword evidence="3" id="KW-0732">Signal</keyword>
<dbReference type="PANTHER" id="PTHR47572">
    <property type="entry name" value="LIPOPROTEIN-RELATED"/>
    <property type="match status" value="1"/>
</dbReference>
<feature type="signal peptide" evidence="3">
    <location>
        <begin position="1"/>
        <end position="15"/>
    </location>
</feature>
<keyword evidence="1" id="KW-0378">Hydrolase</keyword>
<keyword evidence="6" id="KW-1185">Reference proteome</keyword>
<name>U4KXK0_PYROM</name>
<dbReference type="GO" id="GO:0016787">
    <property type="term" value="F:hydrolase activity"/>
    <property type="evidence" value="ECO:0007669"/>
    <property type="project" value="UniProtKB-KW"/>
</dbReference>
<dbReference type="SUPFAM" id="SSF63829">
    <property type="entry name" value="Calcium-dependent phosphotriesterase"/>
    <property type="match status" value="1"/>
</dbReference>
<dbReference type="OMA" id="NAKSICQ"/>
<evidence type="ECO:0000256" key="3">
    <source>
        <dbReference type="SAM" id="SignalP"/>
    </source>
</evidence>
<evidence type="ECO:0000256" key="2">
    <source>
        <dbReference type="SAM" id="MobiDB-lite"/>
    </source>
</evidence>
<evidence type="ECO:0000259" key="4">
    <source>
        <dbReference type="Pfam" id="PF08450"/>
    </source>
</evidence>
<dbReference type="OrthoDB" id="423498at2759"/>
<dbReference type="EMBL" id="HF935320">
    <property type="protein sequence ID" value="CCX06887.1"/>
    <property type="molecule type" value="Genomic_DNA"/>
</dbReference>
<feature type="chain" id="PRO_5012881343" description="SMP-30/Gluconolactonase/LRE-like region domain-containing protein" evidence="3">
    <location>
        <begin position="16"/>
        <end position="375"/>
    </location>
</feature>
<proteinExistence type="predicted"/>
<protein>
    <recommendedName>
        <fullName evidence="4">SMP-30/Gluconolactonase/LRE-like region domain-containing protein</fullName>
    </recommendedName>
</protein>
<feature type="region of interest" description="Disordered" evidence="2">
    <location>
        <begin position="354"/>
        <end position="375"/>
    </location>
</feature>
<organism evidence="5 6">
    <name type="scientific">Pyronema omphalodes (strain CBS 100304)</name>
    <name type="common">Pyronema confluens</name>
    <dbReference type="NCBI Taxonomy" id="1076935"/>
    <lineage>
        <taxon>Eukaryota</taxon>
        <taxon>Fungi</taxon>
        <taxon>Dikarya</taxon>
        <taxon>Ascomycota</taxon>
        <taxon>Pezizomycotina</taxon>
        <taxon>Pezizomycetes</taxon>
        <taxon>Pezizales</taxon>
        <taxon>Pyronemataceae</taxon>
        <taxon>Pyronema</taxon>
    </lineage>
</organism>
<dbReference type="InterPro" id="IPR013658">
    <property type="entry name" value="SGL"/>
</dbReference>
<evidence type="ECO:0000313" key="5">
    <source>
        <dbReference type="EMBL" id="CCX06887.1"/>
    </source>
</evidence>
<dbReference type="AlphaFoldDB" id="U4KXK0"/>
<dbReference type="InterPro" id="IPR011042">
    <property type="entry name" value="6-blade_b-propeller_TolB-like"/>
</dbReference>
<dbReference type="STRING" id="1076935.U4KXK0"/>
<dbReference type="Gene3D" id="2.120.10.30">
    <property type="entry name" value="TolB, C-terminal domain"/>
    <property type="match status" value="1"/>
</dbReference>
<gene>
    <name evidence="5" type="ORF">PCON_06474</name>
</gene>
<dbReference type="Proteomes" id="UP000018144">
    <property type="component" value="Unassembled WGS sequence"/>
</dbReference>
<dbReference type="InterPro" id="IPR051262">
    <property type="entry name" value="SMP-30/CGR1_Lactonase"/>
</dbReference>
<accession>U4KXK0</accession>